<comment type="similarity">
    <text evidence="2">Belongs to the bacterial solute-binding protein 1 family.</text>
</comment>
<name>A0A2M9D555_9MICO</name>
<keyword evidence="7" id="KW-1185">Reference proteome</keyword>
<gene>
    <name evidence="6" type="ORF">CLV85_0016</name>
</gene>
<evidence type="ECO:0000256" key="2">
    <source>
        <dbReference type="ARBA" id="ARBA00008520"/>
    </source>
</evidence>
<evidence type="ECO:0000256" key="4">
    <source>
        <dbReference type="ARBA" id="ARBA00022729"/>
    </source>
</evidence>
<feature type="signal peptide" evidence="5">
    <location>
        <begin position="1"/>
        <end position="19"/>
    </location>
</feature>
<keyword evidence="4 5" id="KW-0732">Signal</keyword>
<feature type="chain" id="PRO_5039099088" evidence="5">
    <location>
        <begin position="20"/>
        <end position="449"/>
    </location>
</feature>
<sequence>MTKALAGIAALAVVPLVLAGCSAGSATTDGPVEIKYSLWDANQMPAYQQCADDFHAANPDITITIDQSGWEDYWQKINTGLVSGNSADVFTSHLAYYPEFVLNDQILPLDDYIKADGIDTSIYQDGLVDLWKSPEGVQYGLPKDFDTIALFYNQQLTDAAGITAEQLGALDWNPDDGGTYEDVIAHLTVDKDGVRGDEAGFDKNNVETYGIWFEASNAGALGDGQTQWSYLAAANGWEATDGPWGSSYNFDAPEFQDTITWWRSLIEKGYMPSLAAQTGISWSDQLTAGSVALASNGSWMTGYVFGATTDSFTPAVAPTPTGPTGERASMFNGLADNIWAGTKHPEEAWEWVKYMGSLDCQSVVADAAVVFPAIPEATDAAVEAFAAKGVDVNAFTIQVDEGTTFLFPITDHKSDVNALMTPAMEAVMSGKEPVSSLSAANDQVNALFK</sequence>
<organism evidence="6 7">
    <name type="scientific">Salinibacterium amurskyense</name>
    <dbReference type="NCBI Taxonomy" id="205941"/>
    <lineage>
        <taxon>Bacteria</taxon>
        <taxon>Bacillati</taxon>
        <taxon>Actinomycetota</taxon>
        <taxon>Actinomycetes</taxon>
        <taxon>Micrococcales</taxon>
        <taxon>Microbacteriaceae</taxon>
        <taxon>Salinibacterium</taxon>
    </lineage>
</organism>
<evidence type="ECO:0000313" key="6">
    <source>
        <dbReference type="EMBL" id="PJJ80851.1"/>
    </source>
</evidence>
<dbReference type="PANTHER" id="PTHR43649">
    <property type="entry name" value="ARABINOSE-BINDING PROTEIN-RELATED"/>
    <property type="match status" value="1"/>
</dbReference>
<dbReference type="GO" id="GO:0030313">
    <property type="term" value="C:cell envelope"/>
    <property type="evidence" value="ECO:0007669"/>
    <property type="project" value="UniProtKB-SubCell"/>
</dbReference>
<reference evidence="6 7" key="1">
    <citation type="submission" date="2017-11" db="EMBL/GenBank/DDBJ databases">
        <title>Genomic Encyclopedia of Archaeal and Bacterial Type Strains, Phase II (KMG-II): From Individual Species to Whole Genera.</title>
        <authorList>
            <person name="Goeker M."/>
        </authorList>
    </citation>
    <scope>NUCLEOTIDE SEQUENCE [LARGE SCALE GENOMIC DNA]</scope>
    <source>
        <strain evidence="6 7">DSM 16400</strain>
    </source>
</reference>
<protein>
    <submittedName>
        <fullName evidence="6">Carbohydrate ABC transporter substrate-binding protein (CUT1 family)</fullName>
    </submittedName>
</protein>
<dbReference type="EMBL" id="PGFH01000001">
    <property type="protein sequence ID" value="PJJ80851.1"/>
    <property type="molecule type" value="Genomic_DNA"/>
</dbReference>
<evidence type="ECO:0000256" key="1">
    <source>
        <dbReference type="ARBA" id="ARBA00004196"/>
    </source>
</evidence>
<comment type="caution">
    <text evidence="6">The sequence shown here is derived from an EMBL/GenBank/DDBJ whole genome shotgun (WGS) entry which is preliminary data.</text>
</comment>
<evidence type="ECO:0000256" key="5">
    <source>
        <dbReference type="SAM" id="SignalP"/>
    </source>
</evidence>
<comment type="subcellular location">
    <subcellularLocation>
        <location evidence="1">Cell envelope</location>
    </subcellularLocation>
</comment>
<dbReference type="Pfam" id="PF01547">
    <property type="entry name" value="SBP_bac_1"/>
    <property type="match status" value="1"/>
</dbReference>
<evidence type="ECO:0000256" key="3">
    <source>
        <dbReference type="ARBA" id="ARBA00022448"/>
    </source>
</evidence>
<dbReference type="Proteomes" id="UP000231742">
    <property type="component" value="Unassembled WGS sequence"/>
</dbReference>
<dbReference type="CDD" id="cd13585">
    <property type="entry name" value="PBP2_TMBP_like"/>
    <property type="match status" value="1"/>
</dbReference>
<keyword evidence="3" id="KW-0813">Transport</keyword>
<dbReference type="InterPro" id="IPR006059">
    <property type="entry name" value="SBP"/>
</dbReference>
<dbReference type="InterPro" id="IPR050490">
    <property type="entry name" value="Bact_solute-bd_prot1"/>
</dbReference>
<dbReference type="OrthoDB" id="1650177at2"/>
<proteinExistence type="inferred from homology"/>
<accession>A0A2M9D555</accession>
<dbReference type="Gene3D" id="3.40.190.10">
    <property type="entry name" value="Periplasmic binding protein-like II"/>
    <property type="match status" value="1"/>
</dbReference>
<dbReference type="SUPFAM" id="SSF53850">
    <property type="entry name" value="Periplasmic binding protein-like II"/>
    <property type="match status" value="1"/>
</dbReference>
<dbReference type="PROSITE" id="PS51257">
    <property type="entry name" value="PROKAR_LIPOPROTEIN"/>
    <property type="match status" value="1"/>
</dbReference>
<evidence type="ECO:0000313" key="7">
    <source>
        <dbReference type="Proteomes" id="UP000231742"/>
    </source>
</evidence>
<dbReference type="AlphaFoldDB" id="A0A2M9D555"/>
<dbReference type="RefSeq" id="WP_100387595.1">
    <property type="nucleotide sequence ID" value="NZ_BMZU01000001.1"/>
</dbReference>
<dbReference type="PANTHER" id="PTHR43649:SF31">
    <property type="entry name" value="SN-GLYCEROL-3-PHOSPHATE-BINDING PERIPLASMIC PROTEIN UGPB"/>
    <property type="match status" value="1"/>
</dbReference>